<evidence type="ECO:0000256" key="1">
    <source>
        <dbReference type="ARBA" id="ARBA00007623"/>
    </source>
</evidence>
<organism evidence="7 8">
    <name type="scientific">Cichlidogyrus casuarinus</name>
    <dbReference type="NCBI Taxonomy" id="1844966"/>
    <lineage>
        <taxon>Eukaryota</taxon>
        <taxon>Metazoa</taxon>
        <taxon>Spiralia</taxon>
        <taxon>Lophotrochozoa</taxon>
        <taxon>Platyhelminthes</taxon>
        <taxon>Monogenea</taxon>
        <taxon>Monopisthocotylea</taxon>
        <taxon>Dactylogyridea</taxon>
        <taxon>Ancyrocephalidae</taxon>
        <taxon>Cichlidogyrus</taxon>
    </lineage>
</organism>
<gene>
    <name evidence="7" type="primary">CAPN9_2</name>
    <name evidence="7" type="ORF">Ciccas_001401</name>
</gene>
<reference evidence="7 8" key="1">
    <citation type="submission" date="2024-11" db="EMBL/GenBank/DDBJ databases">
        <title>Adaptive evolution of stress response genes in parasites aligns with host niche diversity.</title>
        <authorList>
            <person name="Hahn C."/>
            <person name="Resl P."/>
        </authorList>
    </citation>
    <scope>NUCLEOTIDE SEQUENCE [LARGE SCALE GENOMIC DNA]</scope>
    <source>
        <strain evidence="7">EGGRZ-B1_66</strain>
        <tissue evidence="7">Body</tissue>
    </source>
</reference>
<comment type="similarity">
    <text evidence="1">Belongs to the peptidase C2 family.</text>
</comment>
<dbReference type="PANTHER" id="PTHR10183">
    <property type="entry name" value="CALPAIN"/>
    <property type="match status" value="1"/>
</dbReference>
<dbReference type="AlphaFoldDB" id="A0ABD2QK69"/>
<evidence type="ECO:0000256" key="4">
    <source>
        <dbReference type="ARBA" id="ARBA00022807"/>
    </source>
</evidence>
<sequence>MAALASMSTNPQLLNRCVAVGQSFREDWYAGIFCFRFWRFGHWEEVVVDDWLPVQSGGQPLFIHSGRPNEFWPALLEKAYAKLNGSYEALASTLIGDAMDDICGGLTESFSLTVSDANEFASKLPPDLDDILIKSFDRHSLITARIRVSYLKCYLYFLVIRYIFDI</sequence>
<dbReference type="Proteomes" id="UP001626550">
    <property type="component" value="Unassembled WGS sequence"/>
</dbReference>
<dbReference type="PANTHER" id="PTHR10183:SF379">
    <property type="entry name" value="CALPAIN-5"/>
    <property type="match status" value="1"/>
</dbReference>
<comment type="caution">
    <text evidence="7">The sequence shown here is derived from an EMBL/GenBank/DDBJ whole genome shotgun (WGS) entry which is preliminary data.</text>
</comment>
<dbReference type="EMBL" id="JBJKFK010000090">
    <property type="protein sequence ID" value="KAL3319921.1"/>
    <property type="molecule type" value="Genomic_DNA"/>
</dbReference>
<protein>
    <submittedName>
        <fullName evidence="7">Calpain-like cysteine peptidase</fullName>
    </submittedName>
</protein>
<evidence type="ECO:0000313" key="7">
    <source>
        <dbReference type="EMBL" id="KAL3319921.1"/>
    </source>
</evidence>
<accession>A0ABD2QK69</accession>
<evidence type="ECO:0000256" key="3">
    <source>
        <dbReference type="ARBA" id="ARBA00022801"/>
    </source>
</evidence>
<keyword evidence="8" id="KW-1185">Reference proteome</keyword>
<keyword evidence="3" id="KW-0378">Hydrolase</keyword>
<dbReference type="PROSITE" id="PS50203">
    <property type="entry name" value="CALPAIN_CAT"/>
    <property type="match status" value="1"/>
</dbReference>
<dbReference type="InterPro" id="IPR001300">
    <property type="entry name" value="Peptidase_C2_calpain_cat"/>
</dbReference>
<evidence type="ECO:0000256" key="5">
    <source>
        <dbReference type="PROSITE-ProRule" id="PRU00239"/>
    </source>
</evidence>
<keyword evidence="2" id="KW-0645">Protease</keyword>
<dbReference type="SMART" id="SM00230">
    <property type="entry name" value="CysPc"/>
    <property type="match status" value="1"/>
</dbReference>
<dbReference type="GO" id="GO:0006508">
    <property type="term" value="P:proteolysis"/>
    <property type="evidence" value="ECO:0007669"/>
    <property type="project" value="UniProtKB-KW"/>
</dbReference>
<dbReference type="InterPro" id="IPR022684">
    <property type="entry name" value="Calpain_cysteine_protease"/>
</dbReference>
<dbReference type="SUPFAM" id="SSF54001">
    <property type="entry name" value="Cysteine proteinases"/>
    <property type="match status" value="1"/>
</dbReference>
<evidence type="ECO:0000259" key="6">
    <source>
        <dbReference type="PROSITE" id="PS50203"/>
    </source>
</evidence>
<proteinExistence type="inferred from homology"/>
<comment type="caution">
    <text evidence="5">Lacks conserved residue(s) required for the propagation of feature annotation.</text>
</comment>
<evidence type="ECO:0000256" key="2">
    <source>
        <dbReference type="ARBA" id="ARBA00022670"/>
    </source>
</evidence>
<dbReference type="PRINTS" id="PR00704">
    <property type="entry name" value="CALPAIN"/>
</dbReference>
<dbReference type="GO" id="GO:0008234">
    <property type="term" value="F:cysteine-type peptidase activity"/>
    <property type="evidence" value="ECO:0007669"/>
    <property type="project" value="UniProtKB-KW"/>
</dbReference>
<feature type="domain" description="Calpain catalytic" evidence="6">
    <location>
        <begin position="1"/>
        <end position="166"/>
    </location>
</feature>
<dbReference type="Pfam" id="PF00648">
    <property type="entry name" value="Peptidase_C2"/>
    <property type="match status" value="1"/>
</dbReference>
<keyword evidence="4" id="KW-0788">Thiol protease</keyword>
<name>A0ABD2QK69_9PLAT</name>
<evidence type="ECO:0000313" key="8">
    <source>
        <dbReference type="Proteomes" id="UP001626550"/>
    </source>
</evidence>
<dbReference type="InterPro" id="IPR038765">
    <property type="entry name" value="Papain-like_cys_pep_sf"/>
</dbReference>